<proteinExistence type="inferred from homology"/>
<organism evidence="8 9">
    <name type="scientific">Cryoendolithus antarcticus</name>
    <dbReference type="NCBI Taxonomy" id="1507870"/>
    <lineage>
        <taxon>Eukaryota</taxon>
        <taxon>Fungi</taxon>
        <taxon>Dikarya</taxon>
        <taxon>Ascomycota</taxon>
        <taxon>Pezizomycotina</taxon>
        <taxon>Dothideomycetes</taxon>
        <taxon>Dothideomycetidae</taxon>
        <taxon>Cladosporiales</taxon>
        <taxon>Cladosporiaceae</taxon>
        <taxon>Cryoendolithus</taxon>
    </lineage>
</organism>
<evidence type="ECO:0000256" key="4">
    <source>
        <dbReference type="ARBA" id="ARBA00023136"/>
    </source>
</evidence>
<evidence type="ECO:0000256" key="5">
    <source>
        <dbReference type="ARBA" id="ARBA00023242"/>
    </source>
</evidence>
<accession>A0A1V8SB05</accession>
<keyword evidence="4 7" id="KW-0472">Membrane</keyword>
<feature type="transmembrane region" description="Helical" evidence="7">
    <location>
        <begin position="166"/>
        <end position="189"/>
    </location>
</feature>
<dbReference type="Pfam" id="PF05705">
    <property type="entry name" value="DUF829"/>
    <property type="match status" value="1"/>
</dbReference>
<evidence type="ECO:0000256" key="6">
    <source>
        <dbReference type="ARBA" id="ARBA00034303"/>
    </source>
</evidence>
<dbReference type="GO" id="GO:0005640">
    <property type="term" value="C:nuclear outer membrane"/>
    <property type="evidence" value="ECO:0007669"/>
    <property type="project" value="UniProtKB-SubCell"/>
</dbReference>
<comment type="caution">
    <text evidence="8">The sequence shown here is derived from an EMBL/GenBank/DDBJ whole genome shotgun (WGS) entry which is preliminary data.</text>
</comment>
<evidence type="ECO:0008006" key="10">
    <source>
        <dbReference type="Google" id="ProtNLM"/>
    </source>
</evidence>
<dbReference type="AlphaFoldDB" id="A0A1V8SB05"/>
<evidence type="ECO:0000313" key="8">
    <source>
        <dbReference type="EMBL" id="OQN96335.1"/>
    </source>
</evidence>
<comment type="subcellular location">
    <subcellularLocation>
        <location evidence="6">Nucleus outer membrane</location>
        <topology evidence="6">Single-pass membrane protein</topology>
    </subcellularLocation>
</comment>
<evidence type="ECO:0000313" key="9">
    <source>
        <dbReference type="Proteomes" id="UP000192596"/>
    </source>
</evidence>
<gene>
    <name evidence="8" type="ORF">B0A48_17591</name>
</gene>
<dbReference type="OrthoDB" id="77878at2759"/>
<dbReference type="Proteomes" id="UP000192596">
    <property type="component" value="Unassembled WGS sequence"/>
</dbReference>
<evidence type="ECO:0000256" key="1">
    <source>
        <dbReference type="ARBA" id="ARBA00007387"/>
    </source>
</evidence>
<reference evidence="9" key="1">
    <citation type="submission" date="2017-03" db="EMBL/GenBank/DDBJ databases">
        <title>Genomes of endolithic fungi from Antarctica.</title>
        <authorList>
            <person name="Coleine C."/>
            <person name="Masonjones S."/>
            <person name="Stajich J.E."/>
        </authorList>
    </citation>
    <scope>NUCLEOTIDE SEQUENCE [LARGE SCALE GENOMIC DNA]</scope>
    <source>
        <strain evidence="9">CCFEE 5527</strain>
    </source>
</reference>
<keyword evidence="3 7" id="KW-1133">Transmembrane helix</keyword>
<keyword evidence="5" id="KW-0539">Nucleus</keyword>
<dbReference type="SUPFAM" id="SSF53474">
    <property type="entry name" value="alpha/beta-Hydrolases"/>
    <property type="match status" value="1"/>
</dbReference>
<dbReference type="PANTHER" id="PTHR12265">
    <property type="entry name" value="TRANSMEMBRANE PROTEIN 53"/>
    <property type="match status" value="1"/>
</dbReference>
<sequence>MAKPTPPFPDFISLEDGISYLQQPSPASPQDPVSLIVLCTWMSAPHRPISKYITPYRTLYSSADILVVENSAQDAIITSLSARRRILQPAVDVIAKYASETDEPSHTILHAFSNGGGACGVLLASMLAPARQPNAWKAVILDSCPGTFEYSTFITAVSMSLPRAGLLSYIGLAAVHLLACVVLIDINVFGGDLIGRVRITSNDGKVFTKATPRLYLYSDGDDLVSWRDVEKHAEDAKAKGYERVEMKKFEGSKHCAHAMTFGEDYWEHVGKLIMTGR</sequence>
<name>A0A1V8SB05_9PEZI</name>
<protein>
    <recommendedName>
        <fullName evidence="10">Phospholipase/carboxylesterase/thioesterase domain-containing protein</fullName>
    </recommendedName>
</protein>
<keyword evidence="2 7" id="KW-0812">Transmembrane</keyword>
<evidence type="ECO:0000256" key="2">
    <source>
        <dbReference type="ARBA" id="ARBA00022692"/>
    </source>
</evidence>
<dbReference type="Gene3D" id="3.40.50.1820">
    <property type="entry name" value="alpha/beta hydrolase"/>
    <property type="match status" value="1"/>
</dbReference>
<evidence type="ECO:0000256" key="7">
    <source>
        <dbReference type="SAM" id="Phobius"/>
    </source>
</evidence>
<dbReference type="EMBL" id="NAJO01000068">
    <property type="protein sequence ID" value="OQN96335.1"/>
    <property type="molecule type" value="Genomic_DNA"/>
</dbReference>
<comment type="similarity">
    <text evidence="1">Belongs to the TMEM53 family.</text>
</comment>
<dbReference type="InterPro" id="IPR008547">
    <property type="entry name" value="DUF829_TMEM53"/>
</dbReference>
<dbReference type="InterPro" id="IPR029058">
    <property type="entry name" value="AB_hydrolase_fold"/>
</dbReference>
<dbReference type="PANTHER" id="PTHR12265:SF30">
    <property type="entry name" value="TRANSMEMBRANE PROTEIN 53"/>
    <property type="match status" value="1"/>
</dbReference>
<keyword evidence="9" id="KW-1185">Reference proteome</keyword>
<dbReference type="InParanoid" id="A0A1V8SB05"/>
<evidence type="ECO:0000256" key="3">
    <source>
        <dbReference type="ARBA" id="ARBA00022989"/>
    </source>
</evidence>